<dbReference type="OrthoDB" id="8921182at2759"/>
<dbReference type="InterPro" id="IPR055322">
    <property type="entry name" value="C3orf49-like"/>
</dbReference>
<proteinExistence type="predicted"/>
<sequence>MNNTTAICWRHNGRRQIQSCMISNQATGTQSGVHPRHAKALRGKRGPEAWLLQLEDYSGRSWEAGRSARGGSFRRRVARTGTSEAPLLNETKEEALDPPGINATIQVDIEAAEMQRIPGSNVVPRAQRRRSRRVSVMSQTTRHKKVSHRKKRKTFTFLRRKKQVERRRKPSALTIVKLQTQMDGLVETMADCSVKLLAKRQAELEHCERMGDRVADASRHFQRSTSKGSRRRRWRNACVLCSCCC</sequence>
<accession>A0A9Q1FM63</accession>
<name>A0A9Q1FM63_SYNKA</name>
<dbReference type="Proteomes" id="UP001152622">
    <property type="component" value="Chromosome 5"/>
</dbReference>
<evidence type="ECO:0000313" key="3">
    <source>
        <dbReference type="Proteomes" id="UP001152622"/>
    </source>
</evidence>
<dbReference type="Gene3D" id="1.20.5.110">
    <property type="match status" value="1"/>
</dbReference>
<feature type="region of interest" description="Disordered" evidence="1">
    <location>
        <begin position="123"/>
        <end position="150"/>
    </location>
</feature>
<organism evidence="2 3">
    <name type="scientific">Synaphobranchus kaupii</name>
    <name type="common">Kaup's arrowtooth eel</name>
    <dbReference type="NCBI Taxonomy" id="118154"/>
    <lineage>
        <taxon>Eukaryota</taxon>
        <taxon>Metazoa</taxon>
        <taxon>Chordata</taxon>
        <taxon>Craniata</taxon>
        <taxon>Vertebrata</taxon>
        <taxon>Euteleostomi</taxon>
        <taxon>Actinopterygii</taxon>
        <taxon>Neopterygii</taxon>
        <taxon>Teleostei</taxon>
        <taxon>Anguilliformes</taxon>
        <taxon>Synaphobranchidae</taxon>
        <taxon>Synaphobranchus</taxon>
    </lineage>
</organism>
<reference evidence="2" key="1">
    <citation type="journal article" date="2023" name="Science">
        <title>Genome structures resolve the early diversification of teleost fishes.</title>
        <authorList>
            <person name="Parey E."/>
            <person name="Louis A."/>
            <person name="Montfort J."/>
            <person name="Bouchez O."/>
            <person name="Roques C."/>
            <person name="Iampietro C."/>
            <person name="Lluch J."/>
            <person name="Castinel A."/>
            <person name="Donnadieu C."/>
            <person name="Desvignes T."/>
            <person name="Floi Bucao C."/>
            <person name="Jouanno E."/>
            <person name="Wen M."/>
            <person name="Mejri S."/>
            <person name="Dirks R."/>
            <person name="Jansen H."/>
            <person name="Henkel C."/>
            <person name="Chen W.J."/>
            <person name="Zahm M."/>
            <person name="Cabau C."/>
            <person name="Klopp C."/>
            <person name="Thompson A.W."/>
            <person name="Robinson-Rechavi M."/>
            <person name="Braasch I."/>
            <person name="Lecointre G."/>
            <person name="Bobe J."/>
            <person name="Postlethwait J.H."/>
            <person name="Berthelot C."/>
            <person name="Roest Crollius H."/>
            <person name="Guiguen Y."/>
        </authorList>
    </citation>
    <scope>NUCLEOTIDE SEQUENCE</scope>
    <source>
        <strain evidence="2">WJC10195</strain>
    </source>
</reference>
<dbReference type="PANTHER" id="PTHR36473">
    <property type="entry name" value="CHROMOSOME 3 OPEN READING FRAME 49"/>
    <property type="match status" value="1"/>
</dbReference>
<protein>
    <submittedName>
        <fullName evidence="2">Uncharacterized protein</fullName>
    </submittedName>
</protein>
<comment type="caution">
    <text evidence="2">The sequence shown here is derived from an EMBL/GenBank/DDBJ whole genome shotgun (WGS) entry which is preliminary data.</text>
</comment>
<feature type="compositionally biased region" description="Basic residues" evidence="1">
    <location>
        <begin position="141"/>
        <end position="150"/>
    </location>
</feature>
<dbReference type="EMBL" id="JAINUF010000005">
    <property type="protein sequence ID" value="KAJ8361205.1"/>
    <property type="molecule type" value="Genomic_DNA"/>
</dbReference>
<evidence type="ECO:0000313" key="2">
    <source>
        <dbReference type="EMBL" id="KAJ8361205.1"/>
    </source>
</evidence>
<evidence type="ECO:0000256" key="1">
    <source>
        <dbReference type="SAM" id="MobiDB-lite"/>
    </source>
</evidence>
<dbReference type="AlphaFoldDB" id="A0A9Q1FM63"/>
<gene>
    <name evidence="2" type="ORF">SKAU_G00177300</name>
</gene>
<dbReference type="PANTHER" id="PTHR36473:SF1">
    <property type="entry name" value="GENE 11100-RELATED"/>
    <property type="match status" value="1"/>
</dbReference>
<keyword evidence="3" id="KW-1185">Reference proteome</keyword>